<dbReference type="GO" id="GO:0016614">
    <property type="term" value="F:oxidoreductase activity, acting on CH-OH group of donors"/>
    <property type="evidence" value="ECO:0007669"/>
    <property type="project" value="InterPro"/>
</dbReference>
<dbReference type="SUPFAM" id="SSF54373">
    <property type="entry name" value="FAD-linked reductases, C-terminal domain"/>
    <property type="match status" value="1"/>
</dbReference>
<evidence type="ECO:0000313" key="7">
    <source>
        <dbReference type="EMBL" id="TWU03861.1"/>
    </source>
</evidence>
<dbReference type="EMBL" id="SJPM01000001">
    <property type="protein sequence ID" value="TWU03861.1"/>
    <property type="molecule type" value="Genomic_DNA"/>
</dbReference>
<dbReference type="AlphaFoldDB" id="A0A5C6AWL7"/>
<keyword evidence="3" id="KW-0285">Flavoprotein</keyword>
<evidence type="ECO:0000256" key="4">
    <source>
        <dbReference type="ARBA" id="ARBA00022827"/>
    </source>
</evidence>
<evidence type="ECO:0000313" key="8">
    <source>
        <dbReference type="Proteomes" id="UP000316213"/>
    </source>
</evidence>
<dbReference type="PIRSF" id="PIRSF000137">
    <property type="entry name" value="Alcohol_oxidase"/>
    <property type="match status" value="1"/>
</dbReference>
<dbReference type="PANTHER" id="PTHR11552:SF147">
    <property type="entry name" value="CHOLINE DEHYDROGENASE, MITOCHONDRIAL"/>
    <property type="match status" value="1"/>
</dbReference>
<proteinExistence type="inferred from homology"/>
<dbReference type="InterPro" id="IPR012132">
    <property type="entry name" value="GMC_OxRdtase"/>
</dbReference>
<dbReference type="PANTHER" id="PTHR11552">
    <property type="entry name" value="GLUCOSE-METHANOL-CHOLINE GMC OXIDOREDUCTASE"/>
    <property type="match status" value="1"/>
</dbReference>
<dbReference type="SUPFAM" id="SSF51905">
    <property type="entry name" value="FAD/NAD(P)-binding domain"/>
    <property type="match status" value="1"/>
</dbReference>
<evidence type="ECO:0000256" key="1">
    <source>
        <dbReference type="ARBA" id="ARBA00001974"/>
    </source>
</evidence>
<dbReference type="PROSITE" id="PS00624">
    <property type="entry name" value="GMC_OXRED_2"/>
    <property type="match status" value="1"/>
</dbReference>
<dbReference type="EC" id="1.1.99.-" evidence="7"/>
<keyword evidence="4" id="KW-0274">FAD</keyword>
<dbReference type="Gene3D" id="3.50.50.60">
    <property type="entry name" value="FAD/NAD(P)-binding domain"/>
    <property type="match status" value="1"/>
</dbReference>
<sequence>MRDCFDGFVIIGGGVCGCLLAHELITRTDANVWLIEAGGEQAENATDRQRPGRWLHLLGSSDDDSHPTEPSRSLAGRKMDWPRGRGLGGSGRINAMIWVPPHRHDWRMLSEAGLEPSQLERSFEVAMNRMATESPSYLSEPSRLFLAAMAMRSDFGTFAAYRRINRNSRRWTTEQLLDDVRHNNPAAAARLRIIRGSVSTLHVSNGRIESVVWSDSNSTNRTNLSSQTKIISCAGSLGTPRLLMQSGIGNADELSQLGLKTSVHLPAVGRSLHDHLIMPVVHSHDGQAFPGTPPNMSDLTRWQHGRTGPLASNIAECGGFDREHEFQWHVTPTDYLRYPNAKAEAAITLGVSLTRPRSRGQLRLFRDLASSSGFRLVIEAGYLDDLNDIERMIEGVRVTRNMAVHLSESGMRLFETVPGRRRESDEQLVAAIARYAQTLYHPGGTCAIGPVVDDRFNVHGLTNLSIVDASVLPHPTIANPTAVLATLGCLAASQLAI</sequence>
<accession>A0A5C6AWL7</accession>
<organism evidence="7 8">
    <name type="scientific">Neorhodopirellula pilleata</name>
    <dbReference type="NCBI Taxonomy" id="2714738"/>
    <lineage>
        <taxon>Bacteria</taxon>
        <taxon>Pseudomonadati</taxon>
        <taxon>Planctomycetota</taxon>
        <taxon>Planctomycetia</taxon>
        <taxon>Pirellulales</taxon>
        <taxon>Pirellulaceae</taxon>
        <taxon>Neorhodopirellula</taxon>
    </lineage>
</organism>
<comment type="cofactor">
    <cofactor evidence="1">
        <name>FAD</name>
        <dbReference type="ChEBI" id="CHEBI:57692"/>
    </cofactor>
</comment>
<dbReference type="GO" id="GO:0050660">
    <property type="term" value="F:flavin adenine dinucleotide binding"/>
    <property type="evidence" value="ECO:0007669"/>
    <property type="project" value="InterPro"/>
</dbReference>
<protein>
    <submittedName>
        <fullName evidence="7">Alcohol dehydrogenase [acceptor]</fullName>
        <ecNumber evidence="7">1.1.99.-</ecNumber>
    </submittedName>
</protein>
<evidence type="ECO:0000256" key="3">
    <source>
        <dbReference type="ARBA" id="ARBA00022630"/>
    </source>
</evidence>
<dbReference type="Gene3D" id="3.30.410.40">
    <property type="match status" value="1"/>
</dbReference>
<dbReference type="Proteomes" id="UP000316213">
    <property type="component" value="Unassembled WGS sequence"/>
</dbReference>
<reference evidence="7 8" key="1">
    <citation type="submission" date="2019-02" db="EMBL/GenBank/DDBJ databases">
        <title>Deep-cultivation of Planctomycetes and their phenomic and genomic characterization uncovers novel biology.</title>
        <authorList>
            <person name="Wiegand S."/>
            <person name="Jogler M."/>
            <person name="Boedeker C."/>
            <person name="Pinto D."/>
            <person name="Vollmers J."/>
            <person name="Rivas-Marin E."/>
            <person name="Kohn T."/>
            <person name="Peeters S.H."/>
            <person name="Heuer A."/>
            <person name="Rast P."/>
            <person name="Oberbeckmann S."/>
            <person name="Bunk B."/>
            <person name="Jeske O."/>
            <person name="Meyerdierks A."/>
            <person name="Storesund J.E."/>
            <person name="Kallscheuer N."/>
            <person name="Luecker S."/>
            <person name="Lage O.M."/>
            <person name="Pohl T."/>
            <person name="Merkel B.J."/>
            <person name="Hornburger P."/>
            <person name="Mueller R.-W."/>
            <person name="Bruemmer F."/>
            <person name="Labrenz M."/>
            <person name="Spormann A.M."/>
            <person name="Op Den Camp H."/>
            <person name="Overmann J."/>
            <person name="Amann R."/>
            <person name="Jetten M.S.M."/>
            <person name="Mascher T."/>
            <person name="Medema M.H."/>
            <person name="Devos D.P."/>
            <person name="Kaster A.-K."/>
            <person name="Ovreas L."/>
            <person name="Rohde M."/>
            <person name="Galperin M.Y."/>
            <person name="Jogler C."/>
        </authorList>
    </citation>
    <scope>NUCLEOTIDE SEQUENCE [LARGE SCALE GENOMIC DNA]</scope>
    <source>
        <strain evidence="7 8">Pla100</strain>
    </source>
</reference>
<feature type="region of interest" description="Disordered" evidence="5">
    <location>
        <begin position="57"/>
        <end position="81"/>
    </location>
</feature>
<dbReference type="Pfam" id="PF00732">
    <property type="entry name" value="GMC_oxred_N"/>
    <property type="match status" value="1"/>
</dbReference>
<dbReference type="InterPro" id="IPR007867">
    <property type="entry name" value="GMC_OxRtase_C"/>
</dbReference>
<dbReference type="RefSeq" id="WP_146576293.1">
    <property type="nucleotide sequence ID" value="NZ_SJPM01000001.1"/>
</dbReference>
<evidence type="ECO:0000259" key="6">
    <source>
        <dbReference type="PROSITE" id="PS00624"/>
    </source>
</evidence>
<evidence type="ECO:0000256" key="2">
    <source>
        <dbReference type="ARBA" id="ARBA00010790"/>
    </source>
</evidence>
<comment type="caution">
    <text evidence="7">The sequence shown here is derived from an EMBL/GenBank/DDBJ whole genome shotgun (WGS) entry which is preliminary data.</text>
</comment>
<evidence type="ECO:0000256" key="5">
    <source>
        <dbReference type="SAM" id="MobiDB-lite"/>
    </source>
</evidence>
<feature type="domain" description="Glucose-methanol-choline oxidoreductase N-terminal" evidence="6">
    <location>
        <begin position="235"/>
        <end position="249"/>
    </location>
</feature>
<dbReference type="InterPro" id="IPR036188">
    <property type="entry name" value="FAD/NAD-bd_sf"/>
</dbReference>
<keyword evidence="8" id="KW-1185">Reference proteome</keyword>
<dbReference type="PROSITE" id="PS51257">
    <property type="entry name" value="PROKAR_LIPOPROTEIN"/>
    <property type="match status" value="1"/>
</dbReference>
<dbReference type="Pfam" id="PF05199">
    <property type="entry name" value="GMC_oxred_C"/>
    <property type="match status" value="1"/>
</dbReference>
<dbReference type="InterPro" id="IPR000172">
    <property type="entry name" value="GMC_OxRdtase_N"/>
</dbReference>
<keyword evidence="7" id="KW-0560">Oxidoreductase</keyword>
<dbReference type="OrthoDB" id="9785276at2"/>
<comment type="similarity">
    <text evidence="2">Belongs to the GMC oxidoreductase family.</text>
</comment>
<gene>
    <name evidence="7" type="primary">alkJ</name>
    <name evidence="7" type="ORF">Pla100_07960</name>
</gene>
<name>A0A5C6AWL7_9BACT</name>